<keyword evidence="1" id="KW-0732">Signal</keyword>
<dbReference type="InterPro" id="IPR002350">
    <property type="entry name" value="Kazal_dom"/>
</dbReference>
<dbReference type="Gene3D" id="3.30.60.30">
    <property type="match status" value="1"/>
</dbReference>
<dbReference type="Pfam" id="PF00050">
    <property type="entry name" value="Kazal_1"/>
    <property type="match status" value="1"/>
</dbReference>
<dbReference type="VEuPathDB" id="VectorBase:AALF011370"/>
<dbReference type="InterPro" id="IPR036058">
    <property type="entry name" value="Kazal_dom_sf"/>
</dbReference>
<sequence>MRRSVSTLAVILVVTLVGLLSVETQACVCPLIMDPVCGSDNITYGSECILNCAMATSTGSKIALIKLHDGPCENTQFGYDK</sequence>
<feature type="chain" id="PRO_5001514507" evidence="1">
    <location>
        <begin position="27"/>
        <end position="81"/>
    </location>
</feature>
<evidence type="ECO:0000259" key="2">
    <source>
        <dbReference type="PROSITE" id="PS51465"/>
    </source>
</evidence>
<evidence type="ECO:0000256" key="1">
    <source>
        <dbReference type="SAM" id="SignalP"/>
    </source>
</evidence>
<dbReference type="PROSITE" id="PS51465">
    <property type="entry name" value="KAZAL_2"/>
    <property type="match status" value="1"/>
</dbReference>
<accession>A0A023EDA4</accession>
<dbReference type="CDD" id="cd00104">
    <property type="entry name" value="KAZAL_FS"/>
    <property type="match status" value="1"/>
</dbReference>
<dbReference type="SUPFAM" id="SSF100895">
    <property type="entry name" value="Kazal-type serine protease inhibitors"/>
    <property type="match status" value="1"/>
</dbReference>
<feature type="domain" description="Kazal-like" evidence="2">
    <location>
        <begin position="21"/>
        <end position="74"/>
    </location>
</feature>
<proteinExistence type="evidence at transcript level"/>
<evidence type="ECO:0000313" key="3">
    <source>
        <dbReference type="EMBL" id="JAC06860.1"/>
    </source>
</evidence>
<name>A0A023EDA4_AEDAL</name>
<dbReference type="EMBL" id="GAPW01006738">
    <property type="protein sequence ID" value="JAC06860.1"/>
    <property type="molecule type" value="mRNA"/>
</dbReference>
<dbReference type="VEuPathDB" id="VectorBase:AALC636_009153"/>
<dbReference type="AlphaFoldDB" id="A0A023EDA4"/>
<dbReference type="SMART" id="SM00280">
    <property type="entry name" value="KAZAL"/>
    <property type="match status" value="1"/>
</dbReference>
<reference evidence="3" key="1">
    <citation type="journal article" date="2014" name="PLoS Negl. Trop. Dis.">
        <title>Identification and characterization of seminal fluid proteins in the Asian tiger mosquito, Aedes albopictus.</title>
        <authorList>
            <person name="Boes K.E."/>
            <person name="Ribeiro J.M."/>
            <person name="Wong A."/>
            <person name="Harrington L.C."/>
            <person name="Wolfner M.F."/>
            <person name="Sirot L.K."/>
        </authorList>
    </citation>
    <scope>NUCLEOTIDE SEQUENCE</scope>
    <source>
        <tissue evidence="3">Reproductive organs</tissue>
    </source>
</reference>
<protein>
    <submittedName>
        <fullName evidence="3">Putative salivary kazal 1</fullName>
    </submittedName>
</protein>
<feature type="signal peptide" evidence="1">
    <location>
        <begin position="1"/>
        <end position="26"/>
    </location>
</feature>
<dbReference type="PROSITE" id="PS00282">
    <property type="entry name" value="KAZAL_1"/>
    <property type="match status" value="1"/>
</dbReference>
<organism evidence="3">
    <name type="scientific">Aedes albopictus</name>
    <name type="common">Asian tiger mosquito</name>
    <name type="synonym">Stegomyia albopicta</name>
    <dbReference type="NCBI Taxonomy" id="7160"/>
    <lineage>
        <taxon>Eukaryota</taxon>
        <taxon>Metazoa</taxon>
        <taxon>Ecdysozoa</taxon>
        <taxon>Arthropoda</taxon>
        <taxon>Hexapoda</taxon>
        <taxon>Insecta</taxon>
        <taxon>Pterygota</taxon>
        <taxon>Neoptera</taxon>
        <taxon>Endopterygota</taxon>
        <taxon>Diptera</taxon>
        <taxon>Nematocera</taxon>
        <taxon>Culicoidea</taxon>
        <taxon>Culicidae</taxon>
        <taxon>Culicinae</taxon>
        <taxon>Aedini</taxon>
        <taxon>Aedes</taxon>
        <taxon>Stegomyia</taxon>
    </lineage>
</organism>